<evidence type="ECO:0000313" key="3">
    <source>
        <dbReference type="Proteomes" id="UP000053593"/>
    </source>
</evidence>
<gene>
    <name evidence="2" type="ORF">GYMLUDRAFT_248773</name>
</gene>
<feature type="compositionally biased region" description="Acidic residues" evidence="1">
    <location>
        <begin position="38"/>
        <end position="55"/>
    </location>
</feature>
<dbReference type="HOGENOM" id="CLU_064537_0_0_1"/>
<dbReference type="AlphaFoldDB" id="A0A0D0BKS9"/>
<keyword evidence="3" id="KW-1185">Reference proteome</keyword>
<dbReference type="Proteomes" id="UP000053593">
    <property type="component" value="Unassembled WGS sequence"/>
</dbReference>
<reference evidence="2 3" key="1">
    <citation type="submission" date="2014-04" db="EMBL/GenBank/DDBJ databases">
        <title>Evolutionary Origins and Diversification of the Mycorrhizal Mutualists.</title>
        <authorList>
            <consortium name="DOE Joint Genome Institute"/>
            <consortium name="Mycorrhizal Genomics Consortium"/>
            <person name="Kohler A."/>
            <person name="Kuo A."/>
            <person name="Nagy L.G."/>
            <person name="Floudas D."/>
            <person name="Copeland A."/>
            <person name="Barry K.W."/>
            <person name="Cichocki N."/>
            <person name="Veneault-Fourrey C."/>
            <person name="LaButti K."/>
            <person name="Lindquist E.A."/>
            <person name="Lipzen A."/>
            <person name="Lundell T."/>
            <person name="Morin E."/>
            <person name="Murat C."/>
            <person name="Riley R."/>
            <person name="Ohm R."/>
            <person name="Sun H."/>
            <person name="Tunlid A."/>
            <person name="Henrissat B."/>
            <person name="Grigoriev I.V."/>
            <person name="Hibbett D.S."/>
            <person name="Martin F."/>
        </authorList>
    </citation>
    <scope>NUCLEOTIDE SEQUENCE [LARGE SCALE GENOMIC DNA]</scope>
    <source>
        <strain evidence="2 3">FD-317 M1</strain>
    </source>
</reference>
<feature type="compositionally biased region" description="Low complexity" evidence="1">
    <location>
        <begin position="181"/>
        <end position="210"/>
    </location>
</feature>
<sequence>MVPELAKSASPPPVPDCEPPTDNLDQFAQWFGYKEEAKEEDEEEEYEEDEWEDDWFEDEEMEERMLCYAAAMNSSTKDEDWAESVQAAKKARRQEHEKKECPTVYAPGPNIAKKAPRTQRHYKAAMKTQSVLNNYRLASKTLKSNGFKSSASSAIPSSPEASKEPAVCIRVESEEPVFHVPMPSSSSESNMNSSCTQTPAPAEPRAAAAEDSNMDDWEDELHDTAHACNDIHGWAELQEQINSELTQAKKKGMPLAQTNQLTIIKNFATLRLKGF</sequence>
<dbReference type="EMBL" id="KN834807">
    <property type="protein sequence ID" value="KIK55361.1"/>
    <property type="molecule type" value="Genomic_DNA"/>
</dbReference>
<evidence type="ECO:0000256" key="1">
    <source>
        <dbReference type="SAM" id="MobiDB-lite"/>
    </source>
</evidence>
<feature type="region of interest" description="Disordered" evidence="1">
    <location>
        <begin position="1"/>
        <end position="55"/>
    </location>
</feature>
<proteinExistence type="predicted"/>
<accession>A0A0D0BKS9</accession>
<feature type="region of interest" description="Disordered" evidence="1">
    <location>
        <begin position="77"/>
        <end position="123"/>
    </location>
</feature>
<feature type="compositionally biased region" description="Basic residues" evidence="1">
    <location>
        <begin position="114"/>
        <end position="123"/>
    </location>
</feature>
<feature type="region of interest" description="Disordered" evidence="1">
    <location>
        <begin position="181"/>
        <end position="212"/>
    </location>
</feature>
<protein>
    <submittedName>
        <fullName evidence="2">Uncharacterized protein</fullName>
    </submittedName>
</protein>
<evidence type="ECO:0000313" key="2">
    <source>
        <dbReference type="EMBL" id="KIK55361.1"/>
    </source>
</evidence>
<dbReference type="OrthoDB" id="2992477at2759"/>
<name>A0A0D0BKS9_9AGAR</name>
<organism evidence="2 3">
    <name type="scientific">Collybiopsis luxurians FD-317 M1</name>
    <dbReference type="NCBI Taxonomy" id="944289"/>
    <lineage>
        <taxon>Eukaryota</taxon>
        <taxon>Fungi</taxon>
        <taxon>Dikarya</taxon>
        <taxon>Basidiomycota</taxon>
        <taxon>Agaricomycotina</taxon>
        <taxon>Agaricomycetes</taxon>
        <taxon>Agaricomycetidae</taxon>
        <taxon>Agaricales</taxon>
        <taxon>Marasmiineae</taxon>
        <taxon>Omphalotaceae</taxon>
        <taxon>Collybiopsis</taxon>
        <taxon>Collybiopsis luxurians</taxon>
    </lineage>
</organism>